<keyword evidence="2" id="KW-1133">Transmembrane helix</keyword>
<keyword evidence="4" id="KW-1185">Reference proteome</keyword>
<feature type="region of interest" description="Disordered" evidence="1">
    <location>
        <begin position="205"/>
        <end position="224"/>
    </location>
</feature>
<feature type="non-terminal residue" evidence="3">
    <location>
        <position position="1"/>
    </location>
</feature>
<proteinExistence type="predicted"/>
<comment type="caution">
    <text evidence="3">The sequence shown here is derived from an EMBL/GenBank/DDBJ whole genome shotgun (WGS) entry which is preliminary data.</text>
</comment>
<evidence type="ECO:0000313" key="4">
    <source>
        <dbReference type="Proteomes" id="UP000290288"/>
    </source>
</evidence>
<feature type="compositionally biased region" description="Polar residues" evidence="1">
    <location>
        <begin position="251"/>
        <end position="291"/>
    </location>
</feature>
<feature type="region of interest" description="Disordered" evidence="1">
    <location>
        <begin position="352"/>
        <end position="397"/>
    </location>
</feature>
<dbReference type="AlphaFoldDB" id="A0A4Q2D3Q4"/>
<dbReference type="CDD" id="cd12087">
    <property type="entry name" value="TM_EGFR-like"/>
    <property type="match status" value="1"/>
</dbReference>
<feature type="region of interest" description="Disordered" evidence="1">
    <location>
        <begin position="1"/>
        <end position="42"/>
    </location>
</feature>
<keyword evidence="2" id="KW-0472">Membrane</keyword>
<sequence>NNGGSTTPQNNGGSTTPQNNGGGGNENNEGHNNNKPPEPTWAGCVEARGLERRHCVATSTFIPPQYVATVAPAITYLAAQTEWRGSTVYEGRTYVQSTVTVPVTTVYISSSVISSPGEAPRTTAVAYTTVIPPGTVVINEAIPLKKSNTVAIVAGALGGAAVLVIIGLIVFFTLRRRRRRRMESQGALSEIDPDVMSRRSAGGVAYDYRRPSEPNMAEVGRNNTIRTFTDQRDQTTITDDSYGPHTRGLVVQNQSSSTSLPFRNGVNQTRTSIDDVSSTGGASSSMYTSPHRSARGLSPQPGRYGSGSHHQHMSSADASYGGGGGGGMGMVHEEDGGGPFADYGQQRGGAQILDDPFVDHGPLDPPPPLTGLPPSNGVFVHEDGGSIRSFRMTPDGR</sequence>
<dbReference type="STRING" id="2316362.A0A4Q2D3Q4"/>
<name>A0A4Q2D3Q4_9AGAR</name>
<feature type="compositionally biased region" description="Low complexity" evidence="1">
    <location>
        <begin position="229"/>
        <end position="240"/>
    </location>
</feature>
<evidence type="ECO:0000313" key="3">
    <source>
        <dbReference type="EMBL" id="RXW13649.1"/>
    </source>
</evidence>
<dbReference type="EMBL" id="SDEE01000863">
    <property type="protein sequence ID" value="RXW13649.1"/>
    <property type="molecule type" value="Genomic_DNA"/>
</dbReference>
<feature type="compositionally biased region" description="Low complexity" evidence="1">
    <location>
        <begin position="9"/>
        <end position="19"/>
    </location>
</feature>
<feature type="compositionally biased region" description="Gly residues" evidence="1">
    <location>
        <begin position="320"/>
        <end position="329"/>
    </location>
</feature>
<reference evidence="3 4" key="1">
    <citation type="submission" date="2019-01" db="EMBL/GenBank/DDBJ databases">
        <title>Draft genome sequence of Psathyrella aberdarensis IHI B618.</title>
        <authorList>
            <person name="Buettner E."/>
            <person name="Kellner H."/>
        </authorList>
    </citation>
    <scope>NUCLEOTIDE SEQUENCE [LARGE SCALE GENOMIC DNA]</scope>
    <source>
        <strain evidence="3 4">IHI B618</strain>
    </source>
</reference>
<dbReference type="OrthoDB" id="3037703at2759"/>
<accession>A0A4Q2D3Q4</accession>
<gene>
    <name evidence="3" type="ORF">EST38_g12205</name>
</gene>
<keyword evidence="2" id="KW-0812">Transmembrane</keyword>
<dbReference type="Proteomes" id="UP000290288">
    <property type="component" value="Unassembled WGS sequence"/>
</dbReference>
<evidence type="ECO:0000256" key="2">
    <source>
        <dbReference type="SAM" id="Phobius"/>
    </source>
</evidence>
<evidence type="ECO:0000256" key="1">
    <source>
        <dbReference type="SAM" id="MobiDB-lite"/>
    </source>
</evidence>
<protein>
    <submittedName>
        <fullName evidence="3">Uncharacterized protein</fullName>
    </submittedName>
</protein>
<organism evidence="3 4">
    <name type="scientific">Candolleomyces aberdarensis</name>
    <dbReference type="NCBI Taxonomy" id="2316362"/>
    <lineage>
        <taxon>Eukaryota</taxon>
        <taxon>Fungi</taxon>
        <taxon>Dikarya</taxon>
        <taxon>Basidiomycota</taxon>
        <taxon>Agaricomycotina</taxon>
        <taxon>Agaricomycetes</taxon>
        <taxon>Agaricomycetidae</taxon>
        <taxon>Agaricales</taxon>
        <taxon>Agaricineae</taxon>
        <taxon>Psathyrellaceae</taxon>
        <taxon>Candolleomyces</taxon>
    </lineage>
</organism>
<feature type="region of interest" description="Disordered" evidence="1">
    <location>
        <begin position="229"/>
        <end position="332"/>
    </location>
</feature>
<feature type="transmembrane region" description="Helical" evidence="2">
    <location>
        <begin position="150"/>
        <end position="174"/>
    </location>
</feature>